<evidence type="ECO:0000256" key="3">
    <source>
        <dbReference type="ARBA" id="ARBA00022827"/>
    </source>
</evidence>
<comment type="cofactor">
    <cofactor evidence="1">
        <name>FAD</name>
        <dbReference type="ChEBI" id="CHEBI:57692"/>
    </cofactor>
</comment>
<reference evidence="7 8" key="1">
    <citation type="submission" date="2018-04" db="EMBL/GenBank/DDBJ databases">
        <title>Novel species isolated from glacier.</title>
        <authorList>
            <person name="Liu Q."/>
            <person name="Xin Y.-H."/>
        </authorList>
    </citation>
    <scope>NUCLEOTIDE SEQUENCE [LARGE SCALE GENOMIC DNA]</scope>
    <source>
        <strain evidence="7 8">GT1R17</strain>
    </source>
</reference>
<evidence type="ECO:0000256" key="4">
    <source>
        <dbReference type="ARBA" id="ARBA00023002"/>
    </source>
</evidence>
<dbReference type="PANTHER" id="PTHR43557">
    <property type="entry name" value="APOPTOSIS-INDUCING FACTOR 1"/>
    <property type="match status" value="1"/>
</dbReference>
<dbReference type="GO" id="GO:0005737">
    <property type="term" value="C:cytoplasm"/>
    <property type="evidence" value="ECO:0007669"/>
    <property type="project" value="TreeGrafter"/>
</dbReference>
<evidence type="ECO:0000313" key="8">
    <source>
        <dbReference type="Proteomes" id="UP000244248"/>
    </source>
</evidence>
<sequence length="412" mass="44021">MSDTAASTFVIVGAGQAGAETAIELRKLGHTGRVVLVGEETHPPYKRPPLSKGFLAGSVTQEQLYVMPLAGLEKNNIEFRSGTRVDKIDRAAKTIHFADGSSLAYDKLALTTGGRPRLLSMPNADKANVFPVRSINDIEAMRPLSVEGKRAVIIGGGFIGLEAAAVAIKLGLKVTVLEGLPRILARVTSPEVSTFFERIHREAGVDMRTGVQIVSLDGDGAITHVTLGDGSKIDADFVIAGIGLIANTELAEAAGLAVDNGIVVDEFSRTSDENIYAAGDCSNHPSPFLGRRVRLESVQNAMEQGRNVARNMMGKNEAYNMVPWFWSDQYDCKLQMVGISTGYDKLVLRGDPTTARSFAAFYLKDGKVIAADAVSKAPEFMFAKKLVAMAAVIDPAKLADESIPMKDIVPAG</sequence>
<dbReference type="PRINTS" id="PR00368">
    <property type="entry name" value="FADPNR"/>
</dbReference>
<dbReference type="InterPro" id="IPR016156">
    <property type="entry name" value="FAD/NAD-linked_Rdtase_dimer_sf"/>
</dbReference>
<dbReference type="Pfam" id="PF07992">
    <property type="entry name" value="Pyr_redox_2"/>
    <property type="match status" value="1"/>
</dbReference>
<keyword evidence="4" id="KW-0560">Oxidoreductase</keyword>
<keyword evidence="8" id="KW-1185">Reference proteome</keyword>
<dbReference type="Proteomes" id="UP000244248">
    <property type="component" value="Unassembled WGS sequence"/>
</dbReference>
<dbReference type="InterPro" id="IPR023753">
    <property type="entry name" value="FAD/NAD-binding_dom"/>
</dbReference>
<dbReference type="SUPFAM" id="SSF51905">
    <property type="entry name" value="FAD/NAD(P)-binding domain"/>
    <property type="match status" value="1"/>
</dbReference>
<feature type="domain" description="Reductase C-terminal" evidence="6">
    <location>
        <begin position="324"/>
        <end position="408"/>
    </location>
</feature>
<dbReference type="SUPFAM" id="SSF55424">
    <property type="entry name" value="FAD/NAD-linked reductases, dimerisation (C-terminal) domain"/>
    <property type="match status" value="1"/>
</dbReference>
<accession>A0A2T5MCN6</accession>
<dbReference type="PANTHER" id="PTHR43557:SF2">
    <property type="entry name" value="RIESKE DOMAIN-CONTAINING PROTEIN-RELATED"/>
    <property type="match status" value="1"/>
</dbReference>
<dbReference type="GO" id="GO:0016651">
    <property type="term" value="F:oxidoreductase activity, acting on NAD(P)H"/>
    <property type="evidence" value="ECO:0007669"/>
    <property type="project" value="TreeGrafter"/>
</dbReference>
<evidence type="ECO:0000256" key="2">
    <source>
        <dbReference type="ARBA" id="ARBA00022630"/>
    </source>
</evidence>
<feature type="domain" description="FAD/NAD(P)-binding" evidence="5">
    <location>
        <begin position="9"/>
        <end position="305"/>
    </location>
</feature>
<dbReference type="InterPro" id="IPR036188">
    <property type="entry name" value="FAD/NAD-bd_sf"/>
</dbReference>
<dbReference type="PRINTS" id="PR00411">
    <property type="entry name" value="PNDRDTASEI"/>
</dbReference>
<dbReference type="EMBL" id="QANS01000006">
    <property type="protein sequence ID" value="PTU30342.1"/>
    <property type="molecule type" value="Genomic_DNA"/>
</dbReference>
<dbReference type="AlphaFoldDB" id="A0A2T5MCN6"/>
<dbReference type="OrthoDB" id="9800167at2"/>
<keyword evidence="2" id="KW-0285">Flavoprotein</keyword>
<gene>
    <name evidence="7" type="ORF">CJD38_15465</name>
</gene>
<dbReference type="RefSeq" id="WP_107941286.1">
    <property type="nucleotide sequence ID" value="NZ_QANS01000006.1"/>
</dbReference>
<dbReference type="InterPro" id="IPR028202">
    <property type="entry name" value="Reductase_C"/>
</dbReference>
<dbReference type="InterPro" id="IPR050446">
    <property type="entry name" value="FAD-oxidoreductase/Apoptosis"/>
</dbReference>
<evidence type="ECO:0000313" key="7">
    <source>
        <dbReference type="EMBL" id="PTU30342.1"/>
    </source>
</evidence>
<protein>
    <submittedName>
        <fullName evidence="7">Pyridine nucleotide-disulfide oxidoreductase</fullName>
    </submittedName>
</protein>
<evidence type="ECO:0000259" key="6">
    <source>
        <dbReference type="Pfam" id="PF14759"/>
    </source>
</evidence>
<keyword evidence="3" id="KW-0274">FAD</keyword>
<evidence type="ECO:0000256" key="1">
    <source>
        <dbReference type="ARBA" id="ARBA00001974"/>
    </source>
</evidence>
<dbReference type="Pfam" id="PF14759">
    <property type="entry name" value="Reductase_C"/>
    <property type="match status" value="1"/>
</dbReference>
<dbReference type="Gene3D" id="3.30.390.30">
    <property type="match status" value="1"/>
</dbReference>
<proteinExistence type="predicted"/>
<comment type="caution">
    <text evidence="7">The sequence shown here is derived from an EMBL/GenBank/DDBJ whole genome shotgun (WGS) entry which is preliminary data.</text>
</comment>
<name>A0A2T5MCN6_9GAMM</name>
<dbReference type="Gene3D" id="3.50.50.60">
    <property type="entry name" value="FAD/NAD(P)-binding domain"/>
    <property type="match status" value="2"/>
</dbReference>
<evidence type="ECO:0000259" key="5">
    <source>
        <dbReference type="Pfam" id="PF07992"/>
    </source>
</evidence>
<organism evidence="7 8">
    <name type="scientific">Stenotrophobium rhamnosiphilum</name>
    <dbReference type="NCBI Taxonomy" id="2029166"/>
    <lineage>
        <taxon>Bacteria</taxon>
        <taxon>Pseudomonadati</taxon>
        <taxon>Pseudomonadota</taxon>
        <taxon>Gammaproteobacteria</taxon>
        <taxon>Nevskiales</taxon>
        <taxon>Nevskiaceae</taxon>
        <taxon>Stenotrophobium</taxon>
    </lineage>
</organism>